<dbReference type="Gene3D" id="3.90.45.10">
    <property type="entry name" value="Peptide deformylase"/>
    <property type="match status" value="1"/>
</dbReference>
<keyword evidence="2 3" id="KW-0408">Iron</keyword>
<dbReference type="NCBIfam" id="NF001159">
    <property type="entry name" value="PRK00150.1-3"/>
    <property type="match status" value="1"/>
</dbReference>
<comment type="similarity">
    <text evidence="1 3">Belongs to the polypeptide deformylase family.</text>
</comment>
<dbReference type="GO" id="GO:0046872">
    <property type="term" value="F:metal ion binding"/>
    <property type="evidence" value="ECO:0007669"/>
    <property type="project" value="UniProtKB-KW"/>
</dbReference>
<evidence type="ECO:0000256" key="3">
    <source>
        <dbReference type="HAMAP-Rule" id="MF_00163"/>
    </source>
</evidence>
<dbReference type="EMBL" id="JAQIFT010000059">
    <property type="protein sequence ID" value="MDA3733103.1"/>
    <property type="molecule type" value="Genomic_DNA"/>
</dbReference>
<comment type="catalytic activity">
    <reaction evidence="3">
        <text>N-terminal N-formyl-L-methionyl-[peptide] + H2O = N-terminal L-methionyl-[peptide] + formate</text>
        <dbReference type="Rhea" id="RHEA:24420"/>
        <dbReference type="Rhea" id="RHEA-COMP:10639"/>
        <dbReference type="Rhea" id="RHEA-COMP:10640"/>
        <dbReference type="ChEBI" id="CHEBI:15377"/>
        <dbReference type="ChEBI" id="CHEBI:15740"/>
        <dbReference type="ChEBI" id="CHEBI:49298"/>
        <dbReference type="ChEBI" id="CHEBI:64731"/>
        <dbReference type="EC" id="3.5.1.88"/>
    </reaction>
</comment>
<comment type="function">
    <text evidence="3">Removes the formyl group from the N-terminal Met of newly synthesized proteins. Requires at least a dipeptide for an efficient rate of reaction. N-terminal L-methionine is a prerequisite for activity but the enzyme has broad specificity at other positions.</text>
</comment>
<dbReference type="InterPro" id="IPR036821">
    <property type="entry name" value="Peptide_deformylase_sf"/>
</dbReference>
<dbReference type="PANTHER" id="PTHR10458:SF22">
    <property type="entry name" value="PEPTIDE DEFORMYLASE"/>
    <property type="match status" value="1"/>
</dbReference>
<evidence type="ECO:0000256" key="1">
    <source>
        <dbReference type="ARBA" id="ARBA00010759"/>
    </source>
</evidence>
<dbReference type="InterPro" id="IPR023635">
    <property type="entry name" value="Peptide_deformylase"/>
</dbReference>
<comment type="cofactor">
    <cofactor evidence="3">
        <name>Fe(2+)</name>
        <dbReference type="ChEBI" id="CHEBI:29033"/>
    </cofactor>
    <text evidence="3">Binds 1 Fe(2+) ion.</text>
</comment>
<dbReference type="NCBIfam" id="TIGR00079">
    <property type="entry name" value="pept_deformyl"/>
    <property type="match status" value="1"/>
</dbReference>
<reference evidence="4" key="1">
    <citation type="journal article" date="2023" name="Int. J. Syst. Evol. Microbiol.">
        <title>&lt;i&gt;Holtiella tumoricola&lt;/i&gt; gen. nov. sp. nov., isolated from a human clinical sample.</title>
        <authorList>
            <person name="Allen-Vercoe E."/>
            <person name="Daigneault M.C."/>
            <person name="Vancuren S.J."/>
            <person name="Cochrane K."/>
            <person name="O'Neal L.L."/>
            <person name="Sankaranarayanan K."/>
            <person name="Lawson P.A."/>
        </authorList>
    </citation>
    <scope>NUCLEOTIDE SEQUENCE</scope>
    <source>
        <strain evidence="4">CC70A</strain>
    </source>
</reference>
<accession>A0AA42DQ29</accession>
<feature type="binding site" evidence="3">
    <location>
        <position position="88"/>
    </location>
    <ligand>
        <name>Fe cation</name>
        <dbReference type="ChEBI" id="CHEBI:24875"/>
    </ligand>
</feature>
<sequence length="156" mass="17705">MATRTIRIESDPLLRKVSKEVTKFDESLWALLDDMTETMYHADGVGLAAPQIGLLKRIFVVDIGEGVIEFINPEILEVEGEQFGEEGCLSVPKKYGAVRRPNYAKLRAQDRHGNWFEVEGEELMARAMLHENDHLNGKLFVDLVEGDLVEFTEDNQ</sequence>
<evidence type="ECO:0000313" key="4">
    <source>
        <dbReference type="EMBL" id="MDA3733103.1"/>
    </source>
</evidence>
<dbReference type="PIRSF" id="PIRSF004749">
    <property type="entry name" value="Pep_def"/>
    <property type="match status" value="1"/>
</dbReference>
<comment type="caution">
    <text evidence="4">The sequence shown here is derived from an EMBL/GenBank/DDBJ whole genome shotgun (WGS) entry which is preliminary data.</text>
</comment>
<feature type="binding site" evidence="3">
    <location>
        <position position="134"/>
    </location>
    <ligand>
        <name>Fe cation</name>
        <dbReference type="ChEBI" id="CHEBI:24875"/>
    </ligand>
</feature>
<dbReference type="PRINTS" id="PR01576">
    <property type="entry name" value="PDEFORMYLASE"/>
</dbReference>
<dbReference type="RefSeq" id="WP_053984005.1">
    <property type="nucleotide sequence ID" value="NZ_JAQIFT010000059.1"/>
</dbReference>
<dbReference type="SUPFAM" id="SSF56420">
    <property type="entry name" value="Peptide deformylase"/>
    <property type="match status" value="1"/>
</dbReference>
<protein>
    <recommendedName>
        <fullName evidence="3">Peptide deformylase</fullName>
        <shortName evidence="3">PDF</shortName>
        <ecNumber evidence="3">3.5.1.88</ecNumber>
    </recommendedName>
    <alternativeName>
        <fullName evidence="3">Polypeptide deformylase</fullName>
    </alternativeName>
</protein>
<dbReference type="HAMAP" id="MF_00163">
    <property type="entry name" value="Pep_deformylase"/>
    <property type="match status" value="1"/>
</dbReference>
<proteinExistence type="inferred from homology"/>
<feature type="binding site" evidence="3">
    <location>
        <position position="130"/>
    </location>
    <ligand>
        <name>Fe cation</name>
        <dbReference type="ChEBI" id="CHEBI:24875"/>
    </ligand>
</feature>
<evidence type="ECO:0000313" key="5">
    <source>
        <dbReference type="Proteomes" id="UP001169242"/>
    </source>
</evidence>
<dbReference type="EC" id="3.5.1.88" evidence="3"/>
<dbReference type="CDD" id="cd00487">
    <property type="entry name" value="Pep_deformylase"/>
    <property type="match status" value="1"/>
</dbReference>
<keyword evidence="3 4" id="KW-0378">Hydrolase</keyword>
<keyword evidence="3" id="KW-0648">Protein biosynthesis</keyword>
<dbReference type="GO" id="GO:0006412">
    <property type="term" value="P:translation"/>
    <property type="evidence" value="ECO:0007669"/>
    <property type="project" value="UniProtKB-UniRule"/>
</dbReference>
<feature type="active site" evidence="3">
    <location>
        <position position="131"/>
    </location>
</feature>
<keyword evidence="3" id="KW-0479">Metal-binding</keyword>
<dbReference type="AlphaFoldDB" id="A0AA42DQ29"/>
<evidence type="ECO:0000256" key="2">
    <source>
        <dbReference type="ARBA" id="ARBA00023004"/>
    </source>
</evidence>
<keyword evidence="5" id="KW-1185">Reference proteome</keyword>
<gene>
    <name evidence="3 4" type="primary">def</name>
    <name evidence="4" type="ORF">PBV87_16625</name>
</gene>
<organism evidence="4 5">
    <name type="scientific">Holtiella tumoricola</name>
    <dbReference type="NCBI Taxonomy" id="3018743"/>
    <lineage>
        <taxon>Bacteria</taxon>
        <taxon>Bacillati</taxon>
        <taxon>Bacillota</taxon>
        <taxon>Clostridia</taxon>
        <taxon>Lachnospirales</taxon>
        <taxon>Cellulosilyticaceae</taxon>
        <taxon>Holtiella</taxon>
    </lineage>
</organism>
<name>A0AA42DQ29_9FIRM</name>
<dbReference type="PANTHER" id="PTHR10458">
    <property type="entry name" value="PEPTIDE DEFORMYLASE"/>
    <property type="match status" value="1"/>
</dbReference>
<dbReference type="GO" id="GO:0042586">
    <property type="term" value="F:peptide deformylase activity"/>
    <property type="evidence" value="ECO:0007669"/>
    <property type="project" value="UniProtKB-UniRule"/>
</dbReference>
<dbReference type="Proteomes" id="UP001169242">
    <property type="component" value="Unassembled WGS sequence"/>
</dbReference>
<dbReference type="Pfam" id="PF01327">
    <property type="entry name" value="Pep_deformylase"/>
    <property type="match status" value="1"/>
</dbReference>